<gene>
    <name evidence="2" type="ORF">WKV44_08190</name>
</gene>
<dbReference type="EMBL" id="JBCHKQ010000003">
    <property type="protein sequence ID" value="MEM5948522.1"/>
    <property type="molecule type" value="Genomic_DNA"/>
</dbReference>
<accession>A0ABU9UCX5</accession>
<evidence type="ECO:0000256" key="1">
    <source>
        <dbReference type="SAM" id="MobiDB-lite"/>
    </source>
</evidence>
<evidence type="ECO:0000313" key="3">
    <source>
        <dbReference type="Proteomes" id="UP001466331"/>
    </source>
</evidence>
<name>A0ABU9UCX5_9SPIR</name>
<dbReference type="Proteomes" id="UP001466331">
    <property type="component" value="Unassembled WGS sequence"/>
</dbReference>
<keyword evidence="3" id="KW-1185">Reference proteome</keyword>
<reference evidence="2 3" key="1">
    <citation type="submission" date="2024-03" db="EMBL/GenBank/DDBJ databases">
        <title>Ignisphaera cupida sp. nov., a hyperthermophilic hydrolytic archaeon from a hot spring of Kamchatka, and proposal of Ignisphaeraceae fam. nov.</title>
        <authorList>
            <person name="Podosokorskaya O.A."/>
            <person name="Elcheninov A.G."/>
            <person name="Maltseva A.I."/>
            <person name="Zayulina K.S."/>
            <person name="Novikov A."/>
            <person name="Merkel A.Y."/>
        </authorList>
    </citation>
    <scope>NUCLEOTIDE SEQUENCE [LARGE SCALE GENOMIC DNA]</scope>
    <source>
        <strain evidence="2 3">38H-sp</strain>
    </source>
</reference>
<feature type="region of interest" description="Disordered" evidence="1">
    <location>
        <begin position="97"/>
        <end position="125"/>
    </location>
</feature>
<protein>
    <submittedName>
        <fullName evidence="2">Uncharacterized protein</fullName>
    </submittedName>
</protein>
<comment type="caution">
    <text evidence="2">The sequence shown here is derived from an EMBL/GenBank/DDBJ whole genome shotgun (WGS) entry which is preliminary data.</text>
</comment>
<sequence length="125" mass="14041">MSFKEKLNQIIEKSAEASAEFFTQVKDKTKEATEKSVLNVEIFKLEQQVNKKIALLGAEVYDLLVEQGKGSVSARTPDLVPLLEEIKNLKAAIDKKQEERDALGKKEESQGNKEKSSTQENKESE</sequence>
<organism evidence="2 3">
    <name type="scientific">Rarispira pelagica</name>
    <dbReference type="NCBI Taxonomy" id="3141764"/>
    <lineage>
        <taxon>Bacteria</taxon>
        <taxon>Pseudomonadati</taxon>
        <taxon>Spirochaetota</taxon>
        <taxon>Spirochaetia</taxon>
        <taxon>Winmispirales</taxon>
        <taxon>Winmispiraceae</taxon>
        <taxon>Rarispira</taxon>
    </lineage>
</organism>
<dbReference type="RefSeq" id="WP_420069965.1">
    <property type="nucleotide sequence ID" value="NZ_JBCHKQ010000003.1"/>
</dbReference>
<evidence type="ECO:0000313" key="2">
    <source>
        <dbReference type="EMBL" id="MEM5948522.1"/>
    </source>
</evidence>
<proteinExistence type="predicted"/>